<dbReference type="GO" id="GO:0032259">
    <property type="term" value="P:methylation"/>
    <property type="evidence" value="ECO:0007669"/>
    <property type="project" value="UniProtKB-KW"/>
</dbReference>
<dbReference type="GO" id="GO:0030798">
    <property type="term" value="F:trans-aconitate 2-methyltransferase activity"/>
    <property type="evidence" value="ECO:0007669"/>
    <property type="project" value="InterPro"/>
</dbReference>
<dbReference type="OrthoDB" id="9760689at2"/>
<organism evidence="4 5">
    <name type="scientific">Beggiatoa alba B18LD</name>
    <dbReference type="NCBI Taxonomy" id="395493"/>
    <lineage>
        <taxon>Bacteria</taxon>
        <taxon>Pseudomonadati</taxon>
        <taxon>Pseudomonadota</taxon>
        <taxon>Gammaproteobacteria</taxon>
        <taxon>Thiotrichales</taxon>
        <taxon>Thiotrichaceae</taxon>
        <taxon>Beggiatoa</taxon>
    </lineage>
</organism>
<evidence type="ECO:0000313" key="5">
    <source>
        <dbReference type="Proteomes" id="UP000005744"/>
    </source>
</evidence>
<gene>
    <name evidence="4" type="ORF">BegalDRAFT_1093</name>
</gene>
<dbReference type="PANTHER" id="PTHR43861:SF1">
    <property type="entry name" value="TRANS-ACONITATE 2-METHYLTRANSFERASE"/>
    <property type="match status" value="1"/>
</dbReference>
<keyword evidence="5" id="KW-1185">Reference proteome</keyword>
<name>I3CEF3_9GAMM</name>
<protein>
    <submittedName>
        <fullName evidence="4">Trans-aconitate methyltransferase</fullName>
    </submittedName>
</protein>
<keyword evidence="2 4" id="KW-0808">Transferase</keyword>
<evidence type="ECO:0000256" key="2">
    <source>
        <dbReference type="ARBA" id="ARBA00022679"/>
    </source>
</evidence>
<dbReference type="SUPFAM" id="SSF53335">
    <property type="entry name" value="S-adenosyl-L-methionine-dependent methyltransferases"/>
    <property type="match status" value="1"/>
</dbReference>
<dbReference type="STRING" id="395493.BegalDRAFT_1093"/>
<dbReference type="InterPro" id="IPR029063">
    <property type="entry name" value="SAM-dependent_MTases_sf"/>
</dbReference>
<dbReference type="RefSeq" id="WP_002684464.1">
    <property type="nucleotide sequence ID" value="NZ_JH600070.1"/>
</dbReference>
<dbReference type="CDD" id="cd02440">
    <property type="entry name" value="AdoMet_MTases"/>
    <property type="match status" value="1"/>
</dbReference>
<reference evidence="4 5" key="1">
    <citation type="submission" date="2011-11" db="EMBL/GenBank/DDBJ databases">
        <title>Improved High-Quality Draft sequence of Beggiatoa alba B18lD.</title>
        <authorList>
            <consortium name="US DOE Joint Genome Institute"/>
            <person name="Lucas S."/>
            <person name="Han J."/>
            <person name="Lapidus A."/>
            <person name="Cheng J.-F."/>
            <person name="Goodwin L."/>
            <person name="Pitluck S."/>
            <person name="Peters L."/>
            <person name="Mikhailova N."/>
            <person name="Held B."/>
            <person name="Detter J.C."/>
            <person name="Han C."/>
            <person name="Tapia R."/>
            <person name="Land M."/>
            <person name="Hauser L."/>
            <person name="Kyrpides N."/>
            <person name="Ivanova N."/>
            <person name="Pagani I."/>
            <person name="Samuel K."/>
            <person name="Teske A."/>
            <person name="Mueller J."/>
            <person name="Woyke T."/>
        </authorList>
    </citation>
    <scope>NUCLEOTIDE SEQUENCE [LARGE SCALE GENOMIC DNA]</scope>
    <source>
        <strain evidence="4 5">B18LD</strain>
    </source>
</reference>
<dbReference type="InterPro" id="IPR041698">
    <property type="entry name" value="Methyltransf_25"/>
</dbReference>
<evidence type="ECO:0000313" key="4">
    <source>
        <dbReference type="EMBL" id="EIJ41996.1"/>
    </source>
</evidence>
<dbReference type="Gene3D" id="1.10.150.290">
    <property type="entry name" value="S-adenosyl-L-methionine-dependent methyltransferases"/>
    <property type="match status" value="1"/>
</dbReference>
<accession>I3CEF3</accession>
<dbReference type="AlphaFoldDB" id="I3CEF3"/>
<dbReference type="eggNOG" id="COG4106">
    <property type="taxonomic scope" value="Bacteria"/>
</dbReference>
<dbReference type="Pfam" id="PF13649">
    <property type="entry name" value="Methyltransf_25"/>
    <property type="match status" value="1"/>
</dbReference>
<sequence length="255" mass="29159">MTIWNPQQYLKFGDYRLRPALDLIARIPLATAQVVVDLGCGAGTVSPHLQNRWQMARVIGVDSSADMLAHARQQYPQIEWVQSDIASWQPSESCDILFSNAVLHWLVHHDVLLPRLLQCVKPSGIFAIQLPMSFDTPSHTLITQTALQGVWAETLRPLLRESPVQSPEYYYDLLAPHVQALDMWESVYWHVLTGENPVVEWMKGTWLKPLLDVLNPEEQRAFEQAYRAVIAQAYPRRADGSTLFPFRRLFLIAQC</sequence>
<dbReference type="Gene3D" id="3.40.50.150">
    <property type="entry name" value="Vaccinia Virus protein VP39"/>
    <property type="match status" value="1"/>
</dbReference>
<dbReference type="EMBL" id="JH600070">
    <property type="protein sequence ID" value="EIJ41996.1"/>
    <property type="molecule type" value="Genomic_DNA"/>
</dbReference>
<feature type="domain" description="Methyltransferase" evidence="3">
    <location>
        <begin position="35"/>
        <end position="124"/>
    </location>
</feature>
<dbReference type="HOGENOM" id="CLU_037990_5_2_6"/>
<evidence type="ECO:0000256" key="1">
    <source>
        <dbReference type="ARBA" id="ARBA00022603"/>
    </source>
</evidence>
<dbReference type="InterPro" id="IPR023149">
    <property type="entry name" value="Trans_acon_MeTrfase_C"/>
</dbReference>
<dbReference type="Proteomes" id="UP000005744">
    <property type="component" value="Unassembled WGS sequence"/>
</dbReference>
<evidence type="ECO:0000259" key="3">
    <source>
        <dbReference type="Pfam" id="PF13649"/>
    </source>
</evidence>
<proteinExistence type="predicted"/>
<dbReference type="PANTHER" id="PTHR43861">
    <property type="entry name" value="TRANS-ACONITATE 2-METHYLTRANSFERASE-RELATED"/>
    <property type="match status" value="1"/>
</dbReference>
<keyword evidence="1 4" id="KW-0489">Methyltransferase</keyword>